<evidence type="ECO:0000259" key="10">
    <source>
        <dbReference type="Pfam" id="PF07928"/>
    </source>
</evidence>
<keyword evidence="6" id="KW-0333">Golgi apparatus</keyword>
<evidence type="ECO:0000256" key="5">
    <source>
        <dbReference type="ARBA" id="ARBA00022927"/>
    </source>
</evidence>
<dbReference type="PANTHER" id="PTHR12965">
    <property type="entry name" value="VACUOLAR PROTEIN SORTING 54"/>
    <property type="match status" value="1"/>
</dbReference>
<dbReference type="GO" id="GO:0019905">
    <property type="term" value="F:syntaxin binding"/>
    <property type="evidence" value="ECO:0007669"/>
    <property type="project" value="TreeGrafter"/>
</dbReference>
<dbReference type="Pfam" id="PF07928">
    <property type="entry name" value="Vps54"/>
    <property type="match status" value="1"/>
</dbReference>
<evidence type="ECO:0000256" key="9">
    <source>
        <dbReference type="SAM" id="MobiDB-lite"/>
    </source>
</evidence>
<keyword evidence="5" id="KW-0653">Protein transport</keyword>
<evidence type="ECO:0000313" key="13">
    <source>
        <dbReference type="Proteomes" id="UP000298663"/>
    </source>
</evidence>
<reference evidence="12 13" key="1">
    <citation type="journal article" date="2015" name="Genome Biol.">
        <title>Comparative genomics of Steinernema reveals deeply conserved gene regulatory networks.</title>
        <authorList>
            <person name="Dillman A.R."/>
            <person name="Macchietto M."/>
            <person name="Porter C.F."/>
            <person name="Rogers A."/>
            <person name="Williams B."/>
            <person name="Antoshechkin I."/>
            <person name="Lee M.M."/>
            <person name="Goodwin Z."/>
            <person name="Lu X."/>
            <person name="Lewis E.E."/>
            <person name="Goodrich-Blair H."/>
            <person name="Stock S.P."/>
            <person name="Adams B.J."/>
            <person name="Sternberg P.W."/>
            <person name="Mortazavi A."/>
        </authorList>
    </citation>
    <scope>NUCLEOTIDE SEQUENCE [LARGE SCALE GENOMIC DNA]</scope>
    <source>
        <strain evidence="12 13">ALL</strain>
    </source>
</reference>
<feature type="region of interest" description="Disordered" evidence="9">
    <location>
        <begin position="130"/>
        <end position="153"/>
    </location>
</feature>
<dbReference type="InterPro" id="IPR039745">
    <property type="entry name" value="Vps54"/>
</dbReference>
<dbReference type="Pfam" id="PF10475">
    <property type="entry name" value="Vps54_N"/>
    <property type="match status" value="1"/>
</dbReference>
<dbReference type="STRING" id="34508.A0A4U5ML50"/>
<keyword evidence="13" id="KW-1185">Reference proteome</keyword>
<gene>
    <name evidence="12" type="ORF">L596_022112</name>
</gene>
<evidence type="ECO:0000256" key="2">
    <source>
        <dbReference type="ARBA" id="ARBA00009150"/>
    </source>
</evidence>
<accession>A0A4U5ML50</accession>
<reference evidence="12 13" key="2">
    <citation type="journal article" date="2019" name="G3 (Bethesda)">
        <title>Hybrid Assembly of the Genome of the Entomopathogenic Nematode Steinernema carpocapsae Identifies the X-Chromosome.</title>
        <authorList>
            <person name="Serra L."/>
            <person name="Macchietto M."/>
            <person name="Macias-Munoz A."/>
            <person name="McGill C.J."/>
            <person name="Rodriguez I.M."/>
            <person name="Rodriguez B."/>
            <person name="Murad R."/>
            <person name="Mortazavi A."/>
        </authorList>
    </citation>
    <scope>NUCLEOTIDE SEQUENCE [LARGE SCALE GENOMIC DNA]</scope>
    <source>
        <strain evidence="12 13">ALL</strain>
    </source>
</reference>
<evidence type="ECO:0000256" key="4">
    <source>
        <dbReference type="ARBA" id="ARBA00022448"/>
    </source>
</evidence>
<feature type="coiled-coil region" evidence="8">
    <location>
        <begin position="178"/>
        <end position="241"/>
    </location>
</feature>
<dbReference type="GO" id="GO:0042147">
    <property type="term" value="P:retrograde transport, endosome to Golgi"/>
    <property type="evidence" value="ECO:0007669"/>
    <property type="project" value="InterPro"/>
</dbReference>
<feature type="domain" description="Vacuolar protein sorting-associated protein 54 C-terminal" evidence="10">
    <location>
        <begin position="702"/>
        <end position="832"/>
    </location>
</feature>
<evidence type="ECO:0000259" key="11">
    <source>
        <dbReference type="Pfam" id="PF10475"/>
    </source>
</evidence>
<evidence type="ECO:0000256" key="3">
    <source>
        <dbReference type="ARBA" id="ARBA00017665"/>
    </source>
</evidence>
<evidence type="ECO:0000256" key="7">
    <source>
        <dbReference type="ARBA" id="ARBA00023054"/>
    </source>
</evidence>
<dbReference type="GO" id="GO:0000938">
    <property type="term" value="C:GARP complex"/>
    <property type="evidence" value="ECO:0007669"/>
    <property type="project" value="InterPro"/>
</dbReference>
<feature type="region of interest" description="Disordered" evidence="9">
    <location>
        <begin position="486"/>
        <end position="530"/>
    </location>
</feature>
<evidence type="ECO:0000256" key="1">
    <source>
        <dbReference type="ARBA" id="ARBA00004601"/>
    </source>
</evidence>
<keyword evidence="7 8" id="KW-0175">Coiled coil</keyword>
<dbReference type="InterPro" id="IPR019515">
    <property type="entry name" value="VPS54_N"/>
</dbReference>
<dbReference type="EMBL" id="AZBU02000007">
    <property type="protein sequence ID" value="TKR70042.1"/>
    <property type="molecule type" value="Genomic_DNA"/>
</dbReference>
<comment type="similarity">
    <text evidence="2">Belongs to the VPS54 family.</text>
</comment>
<dbReference type="GO" id="GO:0015031">
    <property type="term" value="P:protein transport"/>
    <property type="evidence" value="ECO:0007669"/>
    <property type="project" value="UniProtKB-KW"/>
</dbReference>
<feature type="domain" description="Vacuolar protein sorting-associated protein 54 N-terminal" evidence="11">
    <location>
        <begin position="182"/>
        <end position="437"/>
    </location>
</feature>
<evidence type="ECO:0000256" key="8">
    <source>
        <dbReference type="SAM" id="Coils"/>
    </source>
</evidence>
<dbReference type="Proteomes" id="UP000298663">
    <property type="component" value="Unassembled WGS sequence"/>
</dbReference>
<dbReference type="GO" id="GO:0005829">
    <property type="term" value="C:cytosol"/>
    <property type="evidence" value="ECO:0007669"/>
    <property type="project" value="GOC"/>
</dbReference>
<dbReference type="PANTHER" id="PTHR12965:SF0">
    <property type="entry name" value="VACUOLAR PROTEIN SORTING-ASSOCIATED PROTEIN 54"/>
    <property type="match status" value="1"/>
</dbReference>
<keyword evidence="4" id="KW-0813">Transport</keyword>
<dbReference type="AlphaFoldDB" id="A0A4U5ML50"/>
<protein>
    <recommendedName>
        <fullName evidence="3">Vacuolar protein sorting-associated protein 54</fullName>
    </recommendedName>
</protein>
<comment type="caution">
    <text evidence="12">The sequence shown here is derived from an EMBL/GenBank/DDBJ whole genome shotgun (WGS) entry which is preliminary data.</text>
</comment>
<evidence type="ECO:0000256" key="6">
    <source>
        <dbReference type="ARBA" id="ARBA00023034"/>
    </source>
</evidence>
<proteinExistence type="inferred from homology"/>
<dbReference type="GO" id="GO:0006896">
    <property type="term" value="P:Golgi to vacuole transport"/>
    <property type="evidence" value="ECO:0007669"/>
    <property type="project" value="TreeGrafter"/>
</dbReference>
<comment type="subcellular location">
    <subcellularLocation>
        <location evidence="1">Golgi apparatus</location>
        <location evidence="1">trans-Golgi network</location>
    </subcellularLocation>
</comment>
<evidence type="ECO:0000313" key="12">
    <source>
        <dbReference type="EMBL" id="TKR70042.1"/>
    </source>
</evidence>
<dbReference type="InterPro" id="IPR012501">
    <property type="entry name" value="Vps54_C"/>
</dbReference>
<feature type="compositionally biased region" description="Polar residues" evidence="9">
    <location>
        <begin position="491"/>
        <end position="515"/>
    </location>
</feature>
<sequence length="949" mass="106548">MLPISSFTQNLSSVLSDPKRSRNEINSFFTRHWGETYIPQTRFQPSYSIPRVTIEHFRSYLTTTAKKHRKCLKAKKALHKALARHHEQTQITSEEIPLLFMDPRFSLKRSETFEAVFLEPLQGKADPIVSEAEMQREKTPSSSVVDGDTLSRPESAASINPQELLNYDAGDGRVFRCYKNLNERLEEYHDLVGALLNNQLASKGEAFWTTVNSYGSLHDELAEAMSRVQTVRKNLQTVNEKIYDRTQRVLQISRSRENRQQLLNKLQDIACLRDAQITVQMLLNQNDYPKALECIETAQEVLHSDLKGVTCFRHLNSQLTELHKVIGKMLQEEFVQLIQKEFGRPCDSIQEAIYQDGQLNPIVLGLMRVKEYRFVQVLKGEVVEAVKNTLRQIVKNRILLCGADLADFDPSLGYNDQMRKMNFEQWFDSLKSVFNAFLLFAQRVQSIQELIMDNIEAPAEATPDCKLTPDSHLKVSASMPCIDKLERKTSEPPSQRSSDVSTCDSSTLNGSATSLEPSPPPAKESSPQASSLSTSAASILAVTCRTASQVCSAISVLTEHALIAAEERACRLLVAKSKDGFLERCTIDQFCEVLESVNEFVMKGRALILNGSGSQSPPPRSPLQACMQQQTTKFVARFHDDRKSKLGNILDSELWRSAAVPKRFQRIADAFVASGLLRDVDEEAENGAETEEETAVELVIDEEKFIVVGTALILMQMIGQYLEVLTALPETSSDLLLYLVELMKNFNSRSCQLILGAGALQLVGLKSISVKNLALASRCLQLVVRFIPSVKREFEGALPEAFKGQLRHLNQVLRDYNDHITEINNKLLSVMEYHAIATMKTWEVKGTIPSPSFTLICKQLDKFYNGLSGILPESMITDIFKQAHENFKATLKVHLSAKGITPHDSLTYGLVNQDYEYYIRSIRAIPCCAEFPKESISEMLYGGSSNGAS</sequence>
<dbReference type="OrthoDB" id="10259024at2759"/>
<dbReference type="Gene3D" id="6.10.250.860">
    <property type="match status" value="1"/>
</dbReference>
<organism evidence="12 13">
    <name type="scientific">Steinernema carpocapsae</name>
    <name type="common">Entomopathogenic nematode</name>
    <dbReference type="NCBI Taxonomy" id="34508"/>
    <lineage>
        <taxon>Eukaryota</taxon>
        <taxon>Metazoa</taxon>
        <taxon>Ecdysozoa</taxon>
        <taxon>Nematoda</taxon>
        <taxon>Chromadorea</taxon>
        <taxon>Rhabditida</taxon>
        <taxon>Tylenchina</taxon>
        <taxon>Panagrolaimomorpha</taxon>
        <taxon>Strongyloidoidea</taxon>
        <taxon>Steinernematidae</taxon>
        <taxon>Steinernema</taxon>
    </lineage>
</organism>
<name>A0A4U5ML50_STECR</name>
<dbReference type="Gene3D" id="1.20.1280.130">
    <property type="match status" value="1"/>
</dbReference>